<gene>
    <name evidence="1" type="ORF">ESV85_20625</name>
</gene>
<sequence>MKTSMIDLLPFLFQKASCRVHRMGEYALLVSGSSRSLPIAVRIIGTYYIRPVELGIAAVDRLYPLKPKNPI</sequence>
<dbReference type="EMBL" id="VORW01000027">
    <property type="protein sequence ID" value="TXE03071.1"/>
    <property type="molecule type" value="Genomic_DNA"/>
</dbReference>
<organism evidence="1 2">
    <name type="scientific">Algoriphagus aquimarinus</name>
    <dbReference type="NCBI Taxonomy" id="237018"/>
    <lineage>
        <taxon>Bacteria</taxon>
        <taxon>Pseudomonadati</taxon>
        <taxon>Bacteroidota</taxon>
        <taxon>Cytophagia</taxon>
        <taxon>Cytophagales</taxon>
        <taxon>Cyclobacteriaceae</taxon>
        <taxon>Algoriphagus</taxon>
    </lineage>
</organism>
<dbReference type="Proteomes" id="UP000321935">
    <property type="component" value="Unassembled WGS sequence"/>
</dbReference>
<dbReference type="RefSeq" id="WP_146920990.1">
    <property type="nucleotide sequence ID" value="NZ_VORW01000027.1"/>
</dbReference>
<protein>
    <submittedName>
        <fullName evidence="1">Uncharacterized protein</fullName>
    </submittedName>
</protein>
<dbReference type="OrthoDB" id="826795at2"/>
<evidence type="ECO:0000313" key="2">
    <source>
        <dbReference type="Proteomes" id="UP000321935"/>
    </source>
</evidence>
<reference evidence="1 2" key="1">
    <citation type="submission" date="2019-08" db="EMBL/GenBank/DDBJ databases">
        <title>Genomes sequence of Algoriphagus aquimarinus ACAM450.</title>
        <authorList>
            <person name="Bowman J.P."/>
        </authorList>
    </citation>
    <scope>NUCLEOTIDE SEQUENCE [LARGE SCALE GENOMIC DNA]</scope>
    <source>
        <strain evidence="1 2">ACAM 450</strain>
    </source>
</reference>
<comment type="caution">
    <text evidence="1">The sequence shown here is derived from an EMBL/GenBank/DDBJ whole genome shotgun (WGS) entry which is preliminary data.</text>
</comment>
<evidence type="ECO:0000313" key="1">
    <source>
        <dbReference type="EMBL" id="TXE03071.1"/>
    </source>
</evidence>
<name>A0A5C7AEA8_9BACT</name>
<accession>A0A5C7AEA8</accession>
<dbReference type="AlphaFoldDB" id="A0A5C7AEA8"/>
<proteinExistence type="predicted"/>